<dbReference type="Proteomes" id="UP001519306">
    <property type="component" value="Unassembled WGS sequence"/>
</dbReference>
<comment type="caution">
    <text evidence="8">The sequence shown here is derived from an EMBL/GenBank/DDBJ whole genome shotgun (WGS) entry which is preliminary data.</text>
</comment>
<dbReference type="PANTHER" id="PTHR46383">
    <property type="entry name" value="ASPARTATE AMINOTRANSFERASE"/>
    <property type="match status" value="1"/>
</dbReference>
<keyword evidence="5" id="KW-0663">Pyridoxal phosphate</keyword>
<dbReference type="InterPro" id="IPR015421">
    <property type="entry name" value="PyrdxlP-dep_Trfase_major"/>
</dbReference>
<protein>
    <recommendedName>
        <fullName evidence="6">Aminotransferase</fullName>
        <ecNumber evidence="6">2.6.1.-</ecNumber>
    </recommendedName>
</protein>
<sequence>MKVSQRVKEVPYSAIRKLTPYADAAKKSGKKIYHLNIGEPDTRTPKEFFEAVQDFNQDRVGYAPSKGLLELREATSKYYKDRAIAYDAEDEIIITAGASEALVFALIAVTDLGDNVLTCNPFYSNYYTIFRQIGIKPQTFDTKVEDGYKLPDYETILNSVNEDTKAVLLSNPSNPTGAVYTEEEIRRVARVAIEKDLFIIADEVYREFVYDNKEFMSFAEIEGIEDRLILLDSISKRFGACGARIGSIASKNKDLMTEIVKLATGRLAAPTLEQIGATKLYDVQDSYFKEINEEYQRRRDCVYEELQKIDGVKTYAPKGAFYVMPELPVEDAEDFAKWMLTDFDLDGETVMVAPGFGFYHDSNVGKSQIRLAFVLNCEDLKKAINLLKIGLDEYKKINS</sequence>
<dbReference type="CDD" id="cd00609">
    <property type="entry name" value="AAT_like"/>
    <property type="match status" value="1"/>
</dbReference>
<evidence type="ECO:0000256" key="6">
    <source>
        <dbReference type="RuleBase" id="RU000481"/>
    </source>
</evidence>
<dbReference type="Gene3D" id="3.90.1150.10">
    <property type="entry name" value="Aspartate Aminotransferase, domain 1"/>
    <property type="match status" value="1"/>
</dbReference>
<keyword evidence="4 6" id="KW-0808">Transferase</keyword>
<dbReference type="PRINTS" id="PR00753">
    <property type="entry name" value="ACCSYNTHASE"/>
</dbReference>
<dbReference type="InterPro" id="IPR015422">
    <property type="entry name" value="PyrdxlP-dep_Trfase_small"/>
</dbReference>
<feature type="domain" description="Aminotransferase class I/classII large" evidence="7">
    <location>
        <begin position="31"/>
        <end position="385"/>
    </location>
</feature>
<dbReference type="Pfam" id="PF00155">
    <property type="entry name" value="Aminotran_1_2"/>
    <property type="match status" value="1"/>
</dbReference>
<evidence type="ECO:0000256" key="5">
    <source>
        <dbReference type="ARBA" id="ARBA00022898"/>
    </source>
</evidence>
<dbReference type="NCBIfam" id="NF005744">
    <property type="entry name" value="PRK07568.1"/>
    <property type="match status" value="1"/>
</dbReference>
<evidence type="ECO:0000313" key="9">
    <source>
        <dbReference type="Proteomes" id="UP001519306"/>
    </source>
</evidence>
<evidence type="ECO:0000259" key="7">
    <source>
        <dbReference type="Pfam" id="PF00155"/>
    </source>
</evidence>
<comment type="cofactor">
    <cofactor evidence="1 6">
        <name>pyridoxal 5'-phosphate</name>
        <dbReference type="ChEBI" id="CHEBI:597326"/>
    </cofactor>
</comment>
<dbReference type="EMBL" id="JAGGLJ010000001">
    <property type="protein sequence ID" value="MBP2024511.1"/>
    <property type="molecule type" value="Genomic_DNA"/>
</dbReference>
<reference evidence="8 9" key="1">
    <citation type="submission" date="2021-03" db="EMBL/GenBank/DDBJ databases">
        <title>Genomic Encyclopedia of Type Strains, Phase IV (KMG-IV): sequencing the most valuable type-strain genomes for metagenomic binning, comparative biology and taxonomic classification.</title>
        <authorList>
            <person name="Goeker M."/>
        </authorList>
    </citation>
    <scope>NUCLEOTIDE SEQUENCE [LARGE SCALE GENOMIC DNA]</scope>
    <source>
        <strain evidence="8 9">DSM 27563</strain>
    </source>
</reference>
<dbReference type="RefSeq" id="WP_210059817.1">
    <property type="nucleotide sequence ID" value="NZ_JAGGLJ010000001.1"/>
</dbReference>
<keyword evidence="9" id="KW-1185">Reference proteome</keyword>
<proteinExistence type="inferred from homology"/>
<dbReference type="PROSITE" id="PS00105">
    <property type="entry name" value="AA_TRANSFER_CLASS_1"/>
    <property type="match status" value="1"/>
</dbReference>
<dbReference type="InterPro" id="IPR004838">
    <property type="entry name" value="NHTrfase_class1_PyrdxlP-BS"/>
</dbReference>
<dbReference type="InterPro" id="IPR050596">
    <property type="entry name" value="AspAT/PAT-like"/>
</dbReference>
<dbReference type="GO" id="GO:0004069">
    <property type="term" value="F:L-aspartate:2-oxoglutarate aminotransferase activity"/>
    <property type="evidence" value="ECO:0007669"/>
    <property type="project" value="UniProtKB-EC"/>
</dbReference>
<evidence type="ECO:0000313" key="8">
    <source>
        <dbReference type="EMBL" id="MBP2024511.1"/>
    </source>
</evidence>
<evidence type="ECO:0000256" key="3">
    <source>
        <dbReference type="ARBA" id="ARBA00022576"/>
    </source>
</evidence>
<dbReference type="Gene3D" id="3.40.640.10">
    <property type="entry name" value="Type I PLP-dependent aspartate aminotransferase-like (Major domain)"/>
    <property type="match status" value="1"/>
</dbReference>
<keyword evidence="3 6" id="KW-0032">Aminotransferase</keyword>
<name>A0ABS4KBH0_9FIRM</name>
<dbReference type="SUPFAM" id="SSF53383">
    <property type="entry name" value="PLP-dependent transferases"/>
    <property type="match status" value="1"/>
</dbReference>
<accession>A0ABS4KBH0</accession>
<comment type="similarity">
    <text evidence="2 6">Belongs to the class-I pyridoxal-phosphate-dependent aminotransferase family.</text>
</comment>
<evidence type="ECO:0000256" key="4">
    <source>
        <dbReference type="ARBA" id="ARBA00022679"/>
    </source>
</evidence>
<dbReference type="InterPro" id="IPR004839">
    <property type="entry name" value="Aminotransferase_I/II_large"/>
</dbReference>
<evidence type="ECO:0000256" key="1">
    <source>
        <dbReference type="ARBA" id="ARBA00001933"/>
    </source>
</evidence>
<organism evidence="8 9">
    <name type="scientific">Peptoniphilus stercorisuis</name>
    <dbReference type="NCBI Taxonomy" id="1436965"/>
    <lineage>
        <taxon>Bacteria</taxon>
        <taxon>Bacillati</taxon>
        <taxon>Bacillota</taxon>
        <taxon>Tissierellia</taxon>
        <taxon>Tissierellales</taxon>
        <taxon>Peptoniphilaceae</taxon>
        <taxon>Peptoniphilus</taxon>
    </lineage>
</organism>
<dbReference type="InterPro" id="IPR015424">
    <property type="entry name" value="PyrdxlP-dep_Trfase"/>
</dbReference>
<dbReference type="EC" id="2.6.1.-" evidence="6"/>
<evidence type="ECO:0000256" key="2">
    <source>
        <dbReference type="ARBA" id="ARBA00007441"/>
    </source>
</evidence>
<gene>
    <name evidence="8" type="ORF">J2Z71_000026</name>
</gene>